<keyword evidence="5" id="KW-1185">Reference proteome</keyword>
<dbReference type="AlphaFoldDB" id="A0A8X6KVW6"/>
<dbReference type="InterPro" id="IPR004882">
    <property type="entry name" value="Luc7-rel"/>
</dbReference>
<dbReference type="OrthoDB" id="10266921at2759"/>
<dbReference type="GO" id="GO:0006376">
    <property type="term" value="P:mRNA splice site recognition"/>
    <property type="evidence" value="ECO:0007669"/>
    <property type="project" value="InterPro"/>
</dbReference>
<feature type="coiled-coil region" evidence="2">
    <location>
        <begin position="124"/>
        <end position="151"/>
    </location>
</feature>
<keyword evidence="2" id="KW-0175">Coiled coil</keyword>
<reference evidence="4" key="1">
    <citation type="submission" date="2020-07" db="EMBL/GenBank/DDBJ databases">
        <title>Multicomponent nature underlies the extraordinary mechanical properties of spider dragline silk.</title>
        <authorList>
            <person name="Kono N."/>
            <person name="Nakamura H."/>
            <person name="Mori M."/>
            <person name="Yoshida Y."/>
            <person name="Ohtoshi R."/>
            <person name="Malay A.D."/>
            <person name="Moran D.A.P."/>
            <person name="Tomita M."/>
            <person name="Numata K."/>
            <person name="Arakawa K."/>
        </authorList>
    </citation>
    <scope>NUCLEOTIDE SEQUENCE</scope>
</reference>
<dbReference type="PANTHER" id="PTHR12375">
    <property type="entry name" value="RNA-BINDING PROTEIN LUC7-RELATED"/>
    <property type="match status" value="1"/>
</dbReference>
<dbReference type="Pfam" id="PF03194">
    <property type="entry name" value="LUC7"/>
    <property type="match status" value="1"/>
</dbReference>
<feature type="region of interest" description="Disordered" evidence="3">
    <location>
        <begin position="245"/>
        <end position="278"/>
    </location>
</feature>
<proteinExistence type="inferred from homology"/>
<protein>
    <submittedName>
        <fullName evidence="4">Luc7-like protein 3</fullName>
    </submittedName>
</protein>
<dbReference type="EMBL" id="BMAO01023041">
    <property type="protein sequence ID" value="GFQ86241.1"/>
    <property type="molecule type" value="Genomic_DNA"/>
</dbReference>
<evidence type="ECO:0000256" key="2">
    <source>
        <dbReference type="SAM" id="Coils"/>
    </source>
</evidence>
<evidence type="ECO:0000313" key="5">
    <source>
        <dbReference type="Proteomes" id="UP000887116"/>
    </source>
</evidence>
<organism evidence="4 5">
    <name type="scientific">Trichonephila clavata</name>
    <name type="common">Joro spider</name>
    <name type="synonym">Nephila clavata</name>
    <dbReference type="NCBI Taxonomy" id="2740835"/>
    <lineage>
        <taxon>Eukaryota</taxon>
        <taxon>Metazoa</taxon>
        <taxon>Ecdysozoa</taxon>
        <taxon>Arthropoda</taxon>
        <taxon>Chelicerata</taxon>
        <taxon>Arachnida</taxon>
        <taxon>Araneae</taxon>
        <taxon>Araneomorphae</taxon>
        <taxon>Entelegynae</taxon>
        <taxon>Araneoidea</taxon>
        <taxon>Nephilidae</taxon>
        <taxon>Trichonephila</taxon>
    </lineage>
</organism>
<evidence type="ECO:0000256" key="1">
    <source>
        <dbReference type="ARBA" id="ARBA00005655"/>
    </source>
</evidence>
<dbReference type="GO" id="GO:0005685">
    <property type="term" value="C:U1 snRNP"/>
    <property type="evidence" value="ECO:0007669"/>
    <property type="project" value="InterPro"/>
</dbReference>
<sequence>MALSFAKQLLDELMGRDRDLGSEGKKNDFTWDGPDVCKHFLVKFCPNDLFVNTKADLGVCTKIHDERLKKEYEKSSRFEKMGYEEDFLRFCQSMLSDVDKRIKRARHRLSLSSKESNVTQPPQIKNNDERVNVLTERINELLKQIEELGCQGKVEEAQGIVKLCDKLNEERDALRNATESNHWFQTAEIAAAQEKQMEVCEVCGAFLIVGDAQQRVDDHLMGKQHVGYARLKEAVDEILANREKERTDREKLRDERDDRRRSSRDEDKGKNEGSDLRRNVDVNGRSVKIDPGGEVVAGIVVIAGILVEVEVKTGILIVRVKIRSDHVGEVGAQNAKEFAHALVIVDIIQDDQDLTLVNIGEKRIEEISLIRIKIENIENLLMKMVNHQKGHLNQKSVLKRVTPQVCKKIGIKAR</sequence>
<comment type="similarity">
    <text evidence="1">Belongs to the Luc7 family.</text>
</comment>
<evidence type="ECO:0000313" key="4">
    <source>
        <dbReference type="EMBL" id="GFQ86241.1"/>
    </source>
</evidence>
<gene>
    <name evidence="4" type="primary">LUC7L3</name>
    <name evidence="4" type="ORF">TNCT_672081</name>
</gene>
<accession>A0A8X6KVW6</accession>
<dbReference type="Proteomes" id="UP000887116">
    <property type="component" value="Unassembled WGS sequence"/>
</dbReference>
<comment type="caution">
    <text evidence="4">The sequence shown here is derived from an EMBL/GenBank/DDBJ whole genome shotgun (WGS) entry which is preliminary data.</text>
</comment>
<dbReference type="GO" id="GO:0003729">
    <property type="term" value="F:mRNA binding"/>
    <property type="evidence" value="ECO:0007669"/>
    <property type="project" value="InterPro"/>
</dbReference>
<name>A0A8X6KVW6_TRICU</name>
<evidence type="ECO:0000256" key="3">
    <source>
        <dbReference type="SAM" id="MobiDB-lite"/>
    </source>
</evidence>